<dbReference type="PANTHER" id="PTHR10695">
    <property type="entry name" value="DEPHOSPHO-COA KINASE-RELATED"/>
    <property type="match status" value="1"/>
</dbReference>
<keyword evidence="1 3" id="KW-0547">Nucleotide-binding</keyword>
<reference evidence="5 6" key="2">
    <citation type="journal article" date="2009" name="Proc. Natl. Acad. Sci. U.S.A.">
        <title>On the chimeric nature, thermophilic origin, and phylogenetic placement of the Thermotogales.</title>
        <authorList>
            <person name="Zhaxybayeva O."/>
            <person name="Swithers K.S."/>
            <person name="Lapierre P."/>
            <person name="Fournier G.P."/>
            <person name="Bickhart D.M."/>
            <person name="DeBoy R.T."/>
            <person name="Nelson K.E."/>
            <person name="Nesbo C.L."/>
            <person name="Doolittle W.F."/>
            <person name="Gogarten J.P."/>
            <person name="Noll K.M."/>
        </authorList>
    </citation>
    <scope>NUCLEOTIDE SEQUENCE [LARGE SCALE GENOMIC DNA]</scope>
    <source>
        <strain evidence="6">ATCC 35602 / DSM 5306 / Rt17-B1</strain>
    </source>
</reference>
<evidence type="ECO:0000256" key="3">
    <source>
        <dbReference type="HAMAP-Rule" id="MF_00376"/>
    </source>
</evidence>
<keyword evidence="2 3" id="KW-0067">ATP-binding</keyword>
<comment type="pathway">
    <text evidence="3">Cofactor biosynthesis; coenzyme A biosynthesis; CoA from (R)-pantothenate: step 5/5.</text>
</comment>
<dbReference type="Proteomes" id="UP000002415">
    <property type="component" value="Chromosome"/>
</dbReference>
<keyword evidence="3" id="KW-0808">Transferase</keyword>
<evidence type="ECO:0000313" key="6">
    <source>
        <dbReference type="Proteomes" id="UP000002415"/>
    </source>
</evidence>
<dbReference type="GO" id="GO:0005737">
    <property type="term" value="C:cytoplasm"/>
    <property type="evidence" value="ECO:0007669"/>
    <property type="project" value="UniProtKB-SubCell"/>
</dbReference>
<evidence type="ECO:0000256" key="2">
    <source>
        <dbReference type="ARBA" id="ARBA00022840"/>
    </source>
</evidence>
<keyword evidence="3" id="KW-0173">Coenzyme A biosynthesis</keyword>
<reference evidence="5 6" key="1">
    <citation type="submission" date="2007-07" db="EMBL/GenBank/DDBJ databases">
        <title>Complete sequence of Fervidobacterium nodosum Rt17-B1.</title>
        <authorList>
            <consortium name="US DOE Joint Genome Institute"/>
            <person name="Copeland A."/>
            <person name="Lucas S."/>
            <person name="Lapidus A."/>
            <person name="Barry K."/>
            <person name="Glavina del Rio T."/>
            <person name="Dalin E."/>
            <person name="Tice H."/>
            <person name="Pitluck S."/>
            <person name="Saunders E."/>
            <person name="Brettin T."/>
            <person name="Bruce D."/>
            <person name="Detter J.C."/>
            <person name="Han C."/>
            <person name="Schmutz J."/>
            <person name="Larimer F."/>
            <person name="Land M."/>
            <person name="Hauser L."/>
            <person name="Kyrpides N."/>
            <person name="Mikhailova N."/>
            <person name="Nelson K."/>
            <person name="Gogarten J.P."/>
            <person name="Noll K."/>
            <person name="Richardson P."/>
        </authorList>
    </citation>
    <scope>NUCLEOTIDE SEQUENCE [LARGE SCALE GENOMIC DNA]</scope>
    <source>
        <strain evidence="6">ATCC 35602 / DSM 5306 / Rt17-B1</strain>
    </source>
</reference>
<dbReference type="Pfam" id="PF01121">
    <property type="entry name" value="CoaE"/>
    <property type="match status" value="1"/>
</dbReference>
<gene>
    <name evidence="3" type="primary">coaE</name>
    <name evidence="5" type="ordered locus">Fnod_0876</name>
</gene>
<dbReference type="CDD" id="cd02022">
    <property type="entry name" value="DPCK"/>
    <property type="match status" value="1"/>
</dbReference>
<dbReference type="KEGG" id="fno:Fnod_0876"/>
<accession>A7HLE5</accession>
<comment type="function">
    <text evidence="3">Catalyzes the phosphorylation of the 3'-hydroxyl group of dephosphocoenzyme A to form coenzyme A.</text>
</comment>
<dbReference type="PANTHER" id="PTHR10695:SF46">
    <property type="entry name" value="BIFUNCTIONAL COENZYME A SYNTHASE-RELATED"/>
    <property type="match status" value="1"/>
</dbReference>
<dbReference type="GO" id="GO:0005524">
    <property type="term" value="F:ATP binding"/>
    <property type="evidence" value="ECO:0007669"/>
    <property type="project" value="UniProtKB-UniRule"/>
</dbReference>
<dbReference type="PROSITE" id="PS51219">
    <property type="entry name" value="DPCK"/>
    <property type="match status" value="1"/>
</dbReference>
<dbReference type="eggNOG" id="COG0237">
    <property type="taxonomic scope" value="Bacteria"/>
</dbReference>
<dbReference type="OrthoDB" id="9812943at2"/>
<dbReference type="InterPro" id="IPR001977">
    <property type="entry name" value="Depp_CoAkinase"/>
</dbReference>
<proteinExistence type="inferred from homology"/>
<keyword evidence="3 5" id="KW-0418">Kinase</keyword>
<feature type="binding site" evidence="3">
    <location>
        <begin position="10"/>
        <end position="15"/>
    </location>
    <ligand>
        <name>ATP</name>
        <dbReference type="ChEBI" id="CHEBI:30616"/>
    </ligand>
</feature>
<dbReference type="HAMAP" id="MF_00376">
    <property type="entry name" value="Dephospho_CoA_kinase"/>
    <property type="match status" value="1"/>
</dbReference>
<dbReference type="NCBIfam" id="TIGR00152">
    <property type="entry name" value="dephospho-CoA kinase"/>
    <property type="match status" value="1"/>
</dbReference>
<dbReference type="GO" id="GO:0015937">
    <property type="term" value="P:coenzyme A biosynthetic process"/>
    <property type="evidence" value="ECO:0007669"/>
    <property type="project" value="UniProtKB-UniRule"/>
</dbReference>
<comment type="subcellular location">
    <subcellularLocation>
        <location evidence="3">Cytoplasm</location>
    </subcellularLocation>
</comment>
<dbReference type="Gene3D" id="3.40.50.300">
    <property type="entry name" value="P-loop containing nucleotide triphosphate hydrolases"/>
    <property type="match status" value="1"/>
</dbReference>
<keyword evidence="6" id="KW-1185">Reference proteome</keyword>
<dbReference type="EMBL" id="CP000771">
    <property type="protein sequence ID" value="ABS60728.1"/>
    <property type="molecule type" value="Genomic_DNA"/>
</dbReference>
<protein>
    <recommendedName>
        <fullName evidence="3 4">Dephospho-CoA kinase</fullName>
        <ecNumber evidence="3 4">2.7.1.24</ecNumber>
    </recommendedName>
    <alternativeName>
        <fullName evidence="3">Dephosphocoenzyme A kinase</fullName>
    </alternativeName>
</protein>
<dbReference type="EC" id="2.7.1.24" evidence="3 4"/>
<organism evidence="5 6">
    <name type="scientific">Fervidobacterium nodosum (strain ATCC 35602 / DSM 5306 / Rt17-B1)</name>
    <dbReference type="NCBI Taxonomy" id="381764"/>
    <lineage>
        <taxon>Bacteria</taxon>
        <taxon>Thermotogati</taxon>
        <taxon>Thermotogota</taxon>
        <taxon>Thermotogae</taxon>
        <taxon>Thermotogales</taxon>
        <taxon>Fervidobacteriaceae</taxon>
        <taxon>Fervidobacterium</taxon>
    </lineage>
</organism>
<sequence>MIICVTGKIGTGKSTVSRFFENRGFVHINVDKLGHRAFEEMKEDILNAFGTTDRKKVGEIVFRDKSKLSLLESILHPKMKELLMEEIKKYNGRNIVIEAAIKRRLKINCCDIVITVVSTPNKIKERLRERYSDDLINEILKNQEDIIEEGIIIENIGTIEELETKLNKVWEEYIKDKVGI</sequence>
<dbReference type="UniPathway" id="UPA00241">
    <property type="reaction ID" value="UER00356"/>
</dbReference>
<dbReference type="HOGENOM" id="CLU_057180_2_2_0"/>
<keyword evidence="3" id="KW-0963">Cytoplasm</keyword>
<evidence type="ECO:0000313" key="5">
    <source>
        <dbReference type="EMBL" id="ABS60728.1"/>
    </source>
</evidence>
<dbReference type="SUPFAM" id="SSF52540">
    <property type="entry name" value="P-loop containing nucleoside triphosphate hydrolases"/>
    <property type="match status" value="1"/>
</dbReference>
<dbReference type="AlphaFoldDB" id="A7HLE5"/>
<comment type="catalytic activity">
    <reaction evidence="3">
        <text>3'-dephospho-CoA + ATP = ADP + CoA + H(+)</text>
        <dbReference type="Rhea" id="RHEA:18245"/>
        <dbReference type="ChEBI" id="CHEBI:15378"/>
        <dbReference type="ChEBI" id="CHEBI:30616"/>
        <dbReference type="ChEBI" id="CHEBI:57287"/>
        <dbReference type="ChEBI" id="CHEBI:57328"/>
        <dbReference type="ChEBI" id="CHEBI:456216"/>
        <dbReference type="EC" id="2.7.1.24"/>
    </reaction>
</comment>
<dbReference type="InterPro" id="IPR027417">
    <property type="entry name" value="P-loop_NTPase"/>
</dbReference>
<evidence type="ECO:0000256" key="1">
    <source>
        <dbReference type="ARBA" id="ARBA00022741"/>
    </source>
</evidence>
<dbReference type="GO" id="GO:0004140">
    <property type="term" value="F:dephospho-CoA kinase activity"/>
    <property type="evidence" value="ECO:0007669"/>
    <property type="project" value="UniProtKB-UniRule"/>
</dbReference>
<comment type="similarity">
    <text evidence="3">Belongs to the CoaE family.</text>
</comment>
<name>A7HLE5_FERNB</name>
<dbReference type="STRING" id="381764.Fnod_0876"/>
<evidence type="ECO:0000256" key="4">
    <source>
        <dbReference type="NCBIfam" id="TIGR00152"/>
    </source>
</evidence>
<dbReference type="RefSeq" id="WP_011994044.1">
    <property type="nucleotide sequence ID" value="NC_009718.1"/>
</dbReference>